<feature type="compositionally biased region" description="Basic and acidic residues" evidence="1">
    <location>
        <begin position="90"/>
        <end position="99"/>
    </location>
</feature>
<dbReference type="AlphaFoldDB" id="A0AAE1H528"/>
<dbReference type="SUPFAM" id="SSF54236">
    <property type="entry name" value="Ubiquitin-like"/>
    <property type="match status" value="1"/>
</dbReference>
<dbReference type="PANTHER" id="PTHR16470">
    <property type="entry name" value="UBIQUITIN DOMAIN-CONTAINING PROTEIN UBFD1"/>
    <property type="match status" value="1"/>
</dbReference>
<proteinExistence type="predicted"/>
<dbReference type="PANTHER" id="PTHR16470:SF0">
    <property type="entry name" value="UBIQUITIN DOMAIN-CONTAINING PROTEIN UBFD1"/>
    <property type="match status" value="1"/>
</dbReference>
<dbReference type="Pfam" id="PF00240">
    <property type="entry name" value="ubiquitin"/>
    <property type="match status" value="1"/>
</dbReference>
<evidence type="ECO:0000313" key="3">
    <source>
        <dbReference type="EMBL" id="KAK3914967.1"/>
    </source>
</evidence>
<feature type="compositionally biased region" description="Polar residues" evidence="1">
    <location>
        <begin position="27"/>
        <end position="66"/>
    </location>
</feature>
<dbReference type="EMBL" id="JAHWGI010000394">
    <property type="protein sequence ID" value="KAK3914967.1"/>
    <property type="molecule type" value="Genomic_DNA"/>
</dbReference>
<accession>A0AAE1H528</accession>
<dbReference type="Gene3D" id="3.10.20.90">
    <property type="entry name" value="Phosphatidylinositol 3-kinase Catalytic Subunit, Chain A, domain 1"/>
    <property type="match status" value="1"/>
</dbReference>
<evidence type="ECO:0000256" key="1">
    <source>
        <dbReference type="SAM" id="MobiDB-lite"/>
    </source>
</evidence>
<feature type="region of interest" description="Disordered" evidence="1">
    <location>
        <begin position="180"/>
        <end position="205"/>
    </location>
</feature>
<dbReference type="InterPro" id="IPR039120">
    <property type="entry name" value="UBFD1"/>
</dbReference>
<dbReference type="GO" id="GO:0003723">
    <property type="term" value="F:RNA binding"/>
    <property type="evidence" value="ECO:0007669"/>
    <property type="project" value="TreeGrafter"/>
</dbReference>
<evidence type="ECO:0000259" key="2">
    <source>
        <dbReference type="PROSITE" id="PS50053"/>
    </source>
</evidence>
<dbReference type="InterPro" id="IPR057455">
    <property type="entry name" value="UBFD1_C"/>
</dbReference>
<organism evidence="3 4">
    <name type="scientific">Frankliniella fusca</name>
    <dbReference type="NCBI Taxonomy" id="407009"/>
    <lineage>
        <taxon>Eukaryota</taxon>
        <taxon>Metazoa</taxon>
        <taxon>Ecdysozoa</taxon>
        <taxon>Arthropoda</taxon>
        <taxon>Hexapoda</taxon>
        <taxon>Insecta</taxon>
        <taxon>Pterygota</taxon>
        <taxon>Neoptera</taxon>
        <taxon>Paraneoptera</taxon>
        <taxon>Thysanoptera</taxon>
        <taxon>Terebrantia</taxon>
        <taxon>Thripoidea</taxon>
        <taxon>Thripidae</taxon>
        <taxon>Frankliniella</taxon>
    </lineage>
</organism>
<feature type="compositionally biased region" description="Basic and acidic residues" evidence="1">
    <location>
        <begin position="1"/>
        <end position="15"/>
    </location>
</feature>
<dbReference type="InterPro" id="IPR029071">
    <property type="entry name" value="Ubiquitin-like_domsf"/>
</dbReference>
<dbReference type="InterPro" id="IPR000626">
    <property type="entry name" value="Ubiquitin-like_dom"/>
</dbReference>
<keyword evidence="4" id="KW-1185">Reference proteome</keyword>
<protein>
    <submittedName>
        <fullName evidence="3">Ubiquitin domain-containing protein UBFD1</fullName>
    </submittedName>
</protein>
<sequence>MAGTDKGDNEVDSKASKPPSSACGDEIQQSDLTNGSSPADSITNDSAKSGVKGSSTNESVTASCSNLEGAACTSKTQSCDDDDSASYRPRSPDHSPNTEDVDFKVIFSKSKYDITFPLDDTVSQLKEHLEVITGVPRTTQKLMIRGLAKDSSTLREAGVTKGCKVMLVGSKLNDILSVSTPSKEELEDKSSPSAKEPLSKQKMHQKVLEKGVPDDVMPGILNTKEALPPYPLSGMLNKYGGKVRLTFKLELDQVWIGTKEQTQKLSMNSIKSVVSEPIEGHEEYHILGIQLGPTEASRYWVYWVPVQYIDAIKETIMGSWIM</sequence>
<feature type="domain" description="Ubiquitin-like" evidence="2">
    <location>
        <begin position="99"/>
        <end position="174"/>
    </location>
</feature>
<evidence type="ECO:0000313" key="4">
    <source>
        <dbReference type="Proteomes" id="UP001219518"/>
    </source>
</evidence>
<dbReference type="PROSITE" id="PS50053">
    <property type="entry name" value="UBIQUITIN_2"/>
    <property type="match status" value="1"/>
</dbReference>
<reference evidence="3" key="2">
    <citation type="journal article" date="2023" name="BMC Genomics">
        <title>Pest status, molecular evolution, and epigenetic factors derived from the genome assembly of Frankliniella fusca, a thysanopteran phytovirus vector.</title>
        <authorList>
            <person name="Catto M.A."/>
            <person name="Labadie P.E."/>
            <person name="Jacobson A.L."/>
            <person name="Kennedy G.G."/>
            <person name="Srinivasan R."/>
            <person name="Hunt B.G."/>
        </authorList>
    </citation>
    <scope>NUCLEOTIDE SEQUENCE</scope>
    <source>
        <strain evidence="3">PL_HMW_Pooled</strain>
    </source>
</reference>
<feature type="region of interest" description="Disordered" evidence="1">
    <location>
        <begin position="1"/>
        <end position="99"/>
    </location>
</feature>
<comment type="caution">
    <text evidence="3">The sequence shown here is derived from an EMBL/GenBank/DDBJ whole genome shotgun (WGS) entry which is preliminary data.</text>
</comment>
<reference evidence="3" key="1">
    <citation type="submission" date="2021-07" db="EMBL/GenBank/DDBJ databases">
        <authorList>
            <person name="Catto M.A."/>
            <person name="Jacobson A."/>
            <person name="Kennedy G."/>
            <person name="Labadie P."/>
            <person name="Hunt B.G."/>
            <person name="Srinivasan R."/>
        </authorList>
    </citation>
    <scope>NUCLEOTIDE SEQUENCE</scope>
    <source>
        <strain evidence="3">PL_HMW_Pooled</strain>
        <tissue evidence="3">Head</tissue>
    </source>
</reference>
<dbReference type="Pfam" id="PF25343">
    <property type="entry name" value="PH_UBFD1_C"/>
    <property type="match status" value="1"/>
</dbReference>
<dbReference type="SMART" id="SM00213">
    <property type="entry name" value="UBQ"/>
    <property type="match status" value="1"/>
</dbReference>
<dbReference type="GO" id="GO:0045296">
    <property type="term" value="F:cadherin binding"/>
    <property type="evidence" value="ECO:0007669"/>
    <property type="project" value="TreeGrafter"/>
</dbReference>
<name>A0AAE1H528_9NEOP</name>
<gene>
    <name evidence="3" type="ORF">KUF71_005655</name>
</gene>
<dbReference type="CDD" id="cd17047">
    <property type="entry name" value="Ubl_UBFD1"/>
    <property type="match status" value="1"/>
</dbReference>
<dbReference type="Proteomes" id="UP001219518">
    <property type="component" value="Unassembled WGS sequence"/>
</dbReference>